<evidence type="ECO:0000313" key="4">
    <source>
        <dbReference type="Proteomes" id="UP000727407"/>
    </source>
</evidence>
<dbReference type="AlphaFoldDB" id="A0A8J4UKI7"/>
<evidence type="ECO:0000256" key="1">
    <source>
        <dbReference type="ARBA" id="ARBA00023157"/>
    </source>
</evidence>
<protein>
    <submittedName>
        <fullName evidence="3">Macrophage mannose receptor 1-like</fullName>
    </submittedName>
</protein>
<dbReference type="OrthoDB" id="7357196at2759"/>
<dbReference type="SUPFAM" id="SSF56436">
    <property type="entry name" value="C-type lectin-like"/>
    <property type="match status" value="1"/>
</dbReference>
<dbReference type="InterPro" id="IPR018378">
    <property type="entry name" value="C-type_lectin_CS"/>
</dbReference>
<dbReference type="SMART" id="SM00034">
    <property type="entry name" value="CLECT"/>
    <property type="match status" value="1"/>
</dbReference>
<accession>A0A8J4UKI7</accession>
<dbReference type="Pfam" id="PF00059">
    <property type="entry name" value="Lectin_C"/>
    <property type="match status" value="1"/>
</dbReference>
<organism evidence="3 4">
    <name type="scientific">Clarias magur</name>
    <name type="common">Asian catfish</name>
    <name type="synonym">Macropteronotus magur</name>
    <dbReference type="NCBI Taxonomy" id="1594786"/>
    <lineage>
        <taxon>Eukaryota</taxon>
        <taxon>Metazoa</taxon>
        <taxon>Chordata</taxon>
        <taxon>Craniata</taxon>
        <taxon>Vertebrata</taxon>
        <taxon>Euteleostomi</taxon>
        <taxon>Actinopterygii</taxon>
        <taxon>Neopterygii</taxon>
        <taxon>Teleostei</taxon>
        <taxon>Ostariophysi</taxon>
        <taxon>Siluriformes</taxon>
        <taxon>Clariidae</taxon>
        <taxon>Clarias</taxon>
    </lineage>
</organism>
<dbReference type="Proteomes" id="UP000727407">
    <property type="component" value="Unassembled WGS sequence"/>
</dbReference>
<feature type="non-terminal residue" evidence="3">
    <location>
        <position position="1"/>
    </location>
</feature>
<dbReference type="PANTHER" id="PTHR45784">
    <property type="entry name" value="C-TYPE LECTIN DOMAIN FAMILY 20 MEMBER A-RELATED"/>
    <property type="match status" value="1"/>
</dbReference>
<sequence length="131" mass="15490">LVQFAVSILLTIPHRYELVKTSMTWPAAQGYCRVNYTDLAIILSNKDWLRLNKETVRKGWKTATLWVGLWKDVNSWRWSLGDLPLQSFPYTNWYPGEPNIYFRSDGCVAMDIYARWFNEPCTQLRPFVCYN</sequence>
<gene>
    <name evidence="3" type="ORF">DAT39_010828</name>
</gene>
<keyword evidence="3" id="KW-0675">Receptor</keyword>
<dbReference type="InterPro" id="IPR016186">
    <property type="entry name" value="C-type_lectin-like/link_sf"/>
</dbReference>
<evidence type="ECO:0000313" key="3">
    <source>
        <dbReference type="EMBL" id="KAF5899457.1"/>
    </source>
</evidence>
<name>A0A8J4UKI7_CLAMG</name>
<dbReference type="PANTHER" id="PTHR45784:SF3">
    <property type="entry name" value="C-TYPE LECTIN DOMAIN FAMILY 4 MEMBER K-LIKE-RELATED"/>
    <property type="match status" value="1"/>
</dbReference>
<proteinExistence type="predicted"/>
<dbReference type="PROSITE" id="PS00615">
    <property type="entry name" value="C_TYPE_LECTIN_1"/>
    <property type="match status" value="1"/>
</dbReference>
<evidence type="ECO:0000259" key="2">
    <source>
        <dbReference type="PROSITE" id="PS50041"/>
    </source>
</evidence>
<dbReference type="EMBL" id="QNUK01000167">
    <property type="protein sequence ID" value="KAF5899457.1"/>
    <property type="molecule type" value="Genomic_DNA"/>
</dbReference>
<feature type="non-terminal residue" evidence="3">
    <location>
        <position position="131"/>
    </location>
</feature>
<dbReference type="Gene3D" id="3.10.100.10">
    <property type="entry name" value="Mannose-Binding Protein A, subunit A"/>
    <property type="match status" value="1"/>
</dbReference>
<dbReference type="InterPro" id="IPR001304">
    <property type="entry name" value="C-type_lectin-like"/>
</dbReference>
<feature type="domain" description="C-type lectin" evidence="2">
    <location>
        <begin position="16"/>
        <end position="130"/>
    </location>
</feature>
<keyword evidence="4" id="KW-1185">Reference proteome</keyword>
<dbReference type="InterPro" id="IPR016187">
    <property type="entry name" value="CTDL_fold"/>
</dbReference>
<keyword evidence="1" id="KW-1015">Disulfide bond</keyword>
<dbReference type="PROSITE" id="PS50041">
    <property type="entry name" value="C_TYPE_LECTIN_2"/>
    <property type="match status" value="1"/>
</dbReference>
<comment type="caution">
    <text evidence="3">The sequence shown here is derived from an EMBL/GenBank/DDBJ whole genome shotgun (WGS) entry which is preliminary data.</text>
</comment>
<reference evidence="3" key="1">
    <citation type="submission" date="2020-07" db="EMBL/GenBank/DDBJ databases">
        <title>Clarias magur genome sequencing, assembly and annotation.</title>
        <authorList>
            <person name="Kushwaha B."/>
            <person name="Kumar R."/>
            <person name="Das P."/>
            <person name="Joshi C.G."/>
            <person name="Kumar D."/>
            <person name="Nagpure N.S."/>
            <person name="Pandey M."/>
            <person name="Agarwal S."/>
            <person name="Srivastava S."/>
            <person name="Singh M."/>
            <person name="Sahoo L."/>
            <person name="Jayasankar P."/>
            <person name="Meher P.K."/>
            <person name="Koringa P.G."/>
            <person name="Iquebal M.A."/>
            <person name="Das S.P."/>
            <person name="Bit A."/>
            <person name="Patnaik S."/>
            <person name="Patel N."/>
            <person name="Shah T.M."/>
            <person name="Hinsu A."/>
            <person name="Jena J.K."/>
        </authorList>
    </citation>
    <scope>NUCLEOTIDE SEQUENCE</scope>
    <source>
        <strain evidence="3">CIFAMagur01</strain>
        <tissue evidence="3">Testis</tissue>
    </source>
</reference>